<feature type="transmembrane region" description="Helical" evidence="1">
    <location>
        <begin position="198"/>
        <end position="218"/>
    </location>
</feature>
<feature type="transmembrane region" description="Helical" evidence="1">
    <location>
        <begin position="112"/>
        <end position="131"/>
    </location>
</feature>
<evidence type="ECO:0000256" key="1">
    <source>
        <dbReference type="SAM" id="Phobius"/>
    </source>
</evidence>
<dbReference type="EMBL" id="CP120682">
    <property type="protein sequence ID" value="WKN34139.1"/>
    <property type="molecule type" value="Genomic_DNA"/>
</dbReference>
<feature type="transmembrane region" description="Helical" evidence="1">
    <location>
        <begin position="238"/>
        <end position="255"/>
    </location>
</feature>
<proteinExistence type="predicted"/>
<protein>
    <submittedName>
        <fullName evidence="2">DUF817 domain-containing protein</fullName>
    </submittedName>
</protein>
<keyword evidence="1" id="KW-0812">Transmembrane</keyword>
<dbReference type="PIRSF" id="PIRSF009141">
    <property type="entry name" value="UCP009141"/>
    <property type="match status" value="1"/>
</dbReference>
<feature type="transmembrane region" description="Helical" evidence="1">
    <location>
        <begin position="47"/>
        <end position="68"/>
    </location>
</feature>
<dbReference type="Pfam" id="PF05675">
    <property type="entry name" value="DUF817"/>
    <property type="match status" value="1"/>
</dbReference>
<accession>A0AA49GN48</accession>
<gene>
    <name evidence="2" type="ORF">K4G66_17310</name>
</gene>
<name>A0AA49GN48_9BACT</name>
<feature type="transmembrane region" description="Helical" evidence="1">
    <location>
        <begin position="12"/>
        <end position="35"/>
    </location>
</feature>
<feature type="transmembrane region" description="Helical" evidence="1">
    <location>
        <begin position="138"/>
        <end position="155"/>
    </location>
</feature>
<keyword evidence="1" id="KW-1133">Transmembrane helix</keyword>
<feature type="transmembrane region" description="Helical" evidence="1">
    <location>
        <begin position="167"/>
        <end position="186"/>
    </location>
</feature>
<evidence type="ECO:0000313" key="2">
    <source>
        <dbReference type="EMBL" id="WKN34139.1"/>
    </source>
</evidence>
<reference evidence="2" key="2">
    <citation type="journal article" date="2024" name="Antonie Van Leeuwenhoek">
        <title>Roseihalotalea indica gen. nov., sp. nov., a halophilic Bacteroidetes from mesopelagic Southwest Indian Ocean with higher carbohydrate metabolic potential.</title>
        <authorList>
            <person name="Chen B."/>
            <person name="Zhang M."/>
            <person name="Lin D."/>
            <person name="Ye J."/>
            <person name="Tang K."/>
        </authorList>
    </citation>
    <scope>NUCLEOTIDE SEQUENCE</scope>
    <source>
        <strain evidence="2">TK19036</strain>
    </source>
</reference>
<reference evidence="2" key="1">
    <citation type="journal article" date="2023" name="Comput. Struct. Biotechnol. J.">
        <title>Discovery of a novel marine Bacteroidetes with a rich repertoire of carbohydrate-active enzymes.</title>
        <authorList>
            <person name="Chen B."/>
            <person name="Liu G."/>
            <person name="Chen Q."/>
            <person name="Wang H."/>
            <person name="Liu L."/>
            <person name="Tang K."/>
        </authorList>
    </citation>
    <scope>NUCLEOTIDE SEQUENCE</scope>
    <source>
        <strain evidence="2">TK19036</strain>
    </source>
</reference>
<dbReference type="InterPro" id="IPR008535">
    <property type="entry name" value="DUF817"/>
</dbReference>
<dbReference type="AlphaFoldDB" id="A0AA49GN48"/>
<sequence>MIKWLSQFYRNLILPLWHFGVQQALSCIFPVLIFLTLAVSKVIDIPFLYRYDFILVVCLLIQAGMIWWKLESWDEVKVICIFHLIGLGLELYKVHMGSWSYPEPAWTKIGGVPLYSGFMYASVASYICQAWRRLSLEFVSWPANIVTYTTAVLIYGNFFSHHFLPDIRWLLVIGLFIFFGRSFVNFTVNGQRYRLPTILSFLLIGFFIWIAENISTFFGAWQYPNQAKTWQLVHFSKINSWFLLVIISIIIVANLKHWKQATARATL</sequence>
<organism evidence="2">
    <name type="scientific">Roseihalotalea indica</name>
    <dbReference type="NCBI Taxonomy" id="2867963"/>
    <lineage>
        <taxon>Bacteria</taxon>
        <taxon>Pseudomonadati</taxon>
        <taxon>Bacteroidota</taxon>
        <taxon>Cytophagia</taxon>
        <taxon>Cytophagales</taxon>
        <taxon>Catalimonadaceae</taxon>
        <taxon>Roseihalotalea</taxon>
    </lineage>
</organism>
<keyword evidence="1" id="KW-0472">Membrane</keyword>